<protein>
    <submittedName>
        <fullName evidence="2">RES family NAD+ phosphorylase</fullName>
    </submittedName>
</protein>
<dbReference type="InterPro" id="IPR014914">
    <property type="entry name" value="RES_dom"/>
</dbReference>
<accession>A0AAJ5WJ97</accession>
<proteinExistence type="predicted"/>
<dbReference type="SMART" id="SM00953">
    <property type="entry name" value="RES"/>
    <property type="match status" value="1"/>
</dbReference>
<organism evidence="2 3">
    <name type="scientific">Candidatus Pseudomonas phytovorans</name>
    <dbReference type="NCBI Taxonomy" id="3121377"/>
    <lineage>
        <taxon>Bacteria</taxon>
        <taxon>Pseudomonadati</taxon>
        <taxon>Pseudomonadota</taxon>
        <taxon>Gammaproteobacteria</taxon>
        <taxon>Pseudomonadales</taxon>
        <taxon>Pseudomonadaceae</taxon>
        <taxon>Pseudomonas</taxon>
    </lineage>
</organism>
<feature type="domain" description="RES" evidence="1">
    <location>
        <begin position="48"/>
        <end position="193"/>
    </location>
</feature>
<evidence type="ECO:0000259" key="1">
    <source>
        <dbReference type="SMART" id="SM00953"/>
    </source>
</evidence>
<gene>
    <name evidence="2" type="ORF">P0Y58_05015</name>
</gene>
<dbReference type="Pfam" id="PF08808">
    <property type="entry name" value="RES"/>
    <property type="match status" value="1"/>
</dbReference>
<dbReference type="AlphaFoldDB" id="A0AAJ5WJ97"/>
<sequence>MVTGDDDIKQTEQLVQRLHSGGKLSVKLLPGGSTSYRVQDSGHENAEYYGCPKKPKELGRFNDPMEEIGIWYGAEHPSGALAETFGRLRPKESKGIGIVLNTTDLEKKDMCVVETTRDLKLLNLKPCLSRMNRTVDEVTGPDYTLTQEIVAAVARLPGNPFDGIAYESRHHPDGHSCYALWTAPGETTTVKTVEMTKLPEFEYKGELPEGFEDDSIDAEEILTEILGYKVLSS</sequence>
<dbReference type="Proteomes" id="UP001216329">
    <property type="component" value="Chromosome"/>
</dbReference>
<evidence type="ECO:0000313" key="3">
    <source>
        <dbReference type="Proteomes" id="UP001216329"/>
    </source>
</evidence>
<name>A0AAJ5WJ97_9PSED</name>
<reference evidence="2" key="1">
    <citation type="submission" date="2023-03" db="EMBL/GenBank/DDBJ databases">
        <title>Andean soil-derived lignocellulolytic bacterial consortium as a source of novel taxa and putative plastic-active enzymes.</title>
        <authorList>
            <person name="Diaz-Garcia L."/>
            <person name="Chuvochina M."/>
            <person name="Feuerriegel G."/>
            <person name="Bunk B."/>
            <person name="Sproer C."/>
            <person name="Streit W.R."/>
            <person name="Rodriguez L.M."/>
            <person name="Overmann J."/>
            <person name="Jimenez D.J."/>
        </authorList>
    </citation>
    <scope>NUCLEOTIDE SEQUENCE</scope>
    <source>
        <strain evidence="2">MAG 876</strain>
    </source>
</reference>
<evidence type="ECO:0000313" key="2">
    <source>
        <dbReference type="EMBL" id="WEK31561.1"/>
    </source>
</evidence>
<dbReference type="EMBL" id="CP119325">
    <property type="protein sequence ID" value="WEK31561.1"/>
    <property type="molecule type" value="Genomic_DNA"/>
</dbReference>